<dbReference type="EMBL" id="PKHU01000005">
    <property type="protein sequence ID" value="PKZ29080.1"/>
    <property type="molecule type" value="Genomic_DNA"/>
</dbReference>
<organism evidence="1 2">
    <name type="scientific">Campylobacter ureolyticus</name>
    <dbReference type="NCBI Taxonomy" id="827"/>
    <lineage>
        <taxon>Bacteria</taxon>
        <taxon>Pseudomonadati</taxon>
        <taxon>Campylobacterota</taxon>
        <taxon>Epsilonproteobacteria</taxon>
        <taxon>Campylobacterales</taxon>
        <taxon>Campylobacteraceae</taxon>
        <taxon>Campylobacter</taxon>
    </lineage>
</organism>
<gene>
    <name evidence="1" type="ORF">CYJ41_06530</name>
</gene>
<dbReference type="Proteomes" id="UP000234639">
    <property type="component" value="Unassembled WGS sequence"/>
</dbReference>
<evidence type="ECO:0000313" key="1">
    <source>
        <dbReference type="EMBL" id="PKZ29080.1"/>
    </source>
</evidence>
<proteinExistence type="predicted"/>
<protein>
    <submittedName>
        <fullName evidence="1">Uncharacterized protein</fullName>
    </submittedName>
</protein>
<accession>A0A2I1N9M1</accession>
<dbReference type="AlphaFoldDB" id="A0A2I1N9M1"/>
<reference evidence="1 2" key="1">
    <citation type="submission" date="2017-12" db="EMBL/GenBank/DDBJ databases">
        <title>Phylogenetic diversity of female urinary microbiome.</title>
        <authorList>
            <person name="Thomas-White K."/>
            <person name="Wolfe A.J."/>
        </authorList>
    </citation>
    <scope>NUCLEOTIDE SEQUENCE [LARGE SCALE GENOMIC DNA]</scope>
    <source>
        <strain evidence="1 2">UMB0112</strain>
    </source>
</reference>
<evidence type="ECO:0000313" key="2">
    <source>
        <dbReference type="Proteomes" id="UP000234639"/>
    </source>
</evidence>
<comment type="caution">
    <text evidence="1">The sequence shown here is derived from an EMBL/GenBank/DDBJ whole genome shotgun (WGS) entry which is preliminary data.</text>
</comment>
<name>A0A2I1N9M1_9BACT</name>
<sequence>MVKNIVSSGIGGGIGAYSAPNDKKLEGFIIGALGGMGASNFGGISHSAVNLVKNMIKTPKGIDKAIEKGVDKGLVGVANKFLSKEAAKTWSDICGNVGNIKYLFANTLDKSYEKVRDSVTGKLNAMFNKYVNLSGVLNQLSKKDNKAFYDFLANNGSIENLSPEIRKFVNDVRNQIIKD</sequence>